<proteinExistence type="predicted"/>
<dbReference type="EMBL" id="JAFBBO010000001">
    <property type="protein sequence ID" value="MBM7480906.1"/>
    <property type="molecule type" value="Genomic_DNA"/>
</dbReference>
<feature type="domain" description="IrrE N-terminal-like" evidence="1">
    <location>
        <begin position="10"/>
        <end position="115"/>
    </location>
</feature>
<reference evidence="2 3" key="1">
    <citation type="submission" date="2021-01" db="EMBL/GenBank/DDBJ databases">
        <title>Sequencing the genomes of 1000 actinobacteria strains.</title>
        <authorList>
            <person name="Klenk H.-P."/>
        </authorList>
    </citation>
    <scope>NUCLEOTIDE SEQUENCE [LARGE SCALE GENOMIC DNA]</scope>
    <source>
        <strain evidence="2 3">DSM 46000</strain>
    </source>
</reference>
<evidence type="ECO:0000313" key="2">
    <source>
        <dbReference type="EMBL" id="MBM7480906.1"/>
    </source>
</evidence>
<organism evidence="2 3">
    <name type="scientific">Oerskovia jenensis</name>
    <dbReference type="NCBI Taxonomy" id="162169"/>
    <lineage>
        <taxon>Bacteria</taxon>
        <taxon>Bacillati</taxon>
        <taxon>Actinomycetota</taxon>
        <taxon>Actinomycetes</taxon>
        <taxon>Micrococcales</taxon>
        <taxon>Cellulomonadaceae</taxon>
        <taxon>Oerskovia</taxon>
    </lineage>
</organism>
<dbReference type="Proteomes" id="UP000698059">
    <property type="component" value="Unassembled WGS sequence"/>
</dbReference>
<dbReference type="Pfam" id="PF06114">
    <property type="entry name" value="Peptidase_M78"/>
    <property type="match status" value="1"/>
</dbReference>
<evidence type="ECO:0000313" key="3">
    <source>
        <dbReference type="Proteomes" id="UP000698059"/>
    </source>
</evidence>
<accession>A0ABS2LKE6</accession>
<protein>
    <submittedName>
        <fullName evidence="2">Zn-dependent peptidase ImmA (M78 family)</fullName>
    </submittedName>
</protein>
<comment type="caution">
    <text evidence="2">The sequence shown here is derived from an EMBL/GenBank/DDBJ whole genome shotgun (WGS) entry which is preliminary data.</text>
</comment>
<name>A0ABS2LKE6_9CELL</name>
<keyword evidence="3" id="KW-1185">Reference proteome</keyword>
<dbReference type="InterPro" id="IPR010359">
    <property type="entry name" value="IrrE_HExxH"/>
</dbReference>
<evidence type="ECO:0000259" key="1">
    <source>
        <dbReference type="Pfam" id="PF06114"/>
    </source>
</evidence>
<dbReference type="Gene3D" id="1.10.10.2910">
    <property type="match status" value="1"/>
</dbReference>
<gene>
    <name evidence="2" type="ORF">JOD49_003826</name>
</gene>
<sequence>MEMYDLIEHAQSLGLEVLFDDLGARHAHLREDGVVVINDGRSYLLQRAALAHECGHHVHCHVHMVGARESRQERQADEYAANLLFGPGEYAQAEHMYGPDVTLIARELGVPARMIHAWRRAWRANAHRVPRGFTAFG</sequence>